<name>A0AAE9Z7E0_9GAMM</name>
<accession>A0AAE9Z7E0</accession>
<dbReference type="EMBL" id="CP059733">
    <property type="protein sequence ID" value="WDE07494.1"/>
    <property type="molecule type" value="Genomic_DNA"/>
</dbReference>
<organism evidence="2 3">
    <name type="scientific">Thalassomonas viridans</name>
    <dbReference type="NCBI Taxonomy" id="137584"/>
    <lineage>
        <taxon>Bacteria</taxon>
        <taxon>Pseudomonadati</taxon>
        <taxon>Pseudomonadota</taxon>
        <taxon>Gammaproteobacteria</taxon>
        <taxon>Alteromonadales</taxon>
        <taxon>Colwelliaceae</taxon>
        <taxon>Thalassomonas</taxon>
    </lineage>
</organism>
<keyword evidence="1" id="KW-0812">Transmembrane</keyword>
<dbReference type="KEGG" id="tvd:SG34_011765"/>
<keyword evidence="1" id="KW-1133">Transmembrane helix</keyword>
<dbReference type="AlphaFoldDB" id="A0AAE9Z7E0"/>
<keyword evidence="1" id="KW-0472">Membrane</keyword>
<dbReference type="RefSeq" id="WP_044838534.1">
    <property type="nucleotide sequence ID" value="NZ_CP059733.1"/>
</dbReference>
<sequence>MIKVFRKLSAFMNEHGKLMEILAMVFTLMFIAYQTLQMNFNISEIKKSVVLEAHQAVHGHRQRMNRILLEVAPDIAEDIFNLDKEKLVAYTMSSDYESLFYMRCSGLISEPVWKDIETMMQKMLKNDFMNEFLDDNNNTAVGLRFARYIKGLKNNVPQPPGDLDILCANKTLGK</sequence>
<reference evidence="2 3" key="1">
    <citation type="journal article" date="2015" name="Genome Announc.">
        <title>Draft Genome Sequences of Marine Isolates of Thalassomonas viridans and Thalassomonas actiniarum.</title>
        <authorList>
            <person name="Olonade I."/>
            <person name="van Zyl L.J."/>
            <person name="Trindade M."/>
        </authorList>
    </citation>
    <scope>NUCLEOTIDE SEQUENCE [LARGE SCALE GENOMIC DNA]</scope>
    <source>
        <strain evidence="2 3">XOM25</strain>
    </source>
</reference>
<evidence type="ECO:0000256" key="1">
    <source>
        <dbReference type="SAM" id="Phobius"/>
    </source>
</evidence>
<reference evidence="2 3" key="2">
    <citation type="journal article" date="2022" name="Mar. Drugs">
        <title>Bioassay-Guided Fractionation Leads to the Detection of Cholic Acid Generated by the Rare Thalassomonas sp.</title>
        <authorList>
            <person name="Pheiffer F."/>
            <person name="Schneider Y.K."/>
            <person name="Hansen E.H."/>
            <person name="Andersen J.H."/>
            <person name="Isaksson J."/>
            <person name="Busche T."/>
            <person name="R C."/>
            <person name="Kalinowski J."/>
            <person name="Zyl L.V."/>
            <person name="Trindade M."/>
        </authorList>
    </citation>
    <scope>NUCLEOTIDE SEQUENCE [LARGE SCALE GENOMIC DNA]</scope>
    <source>
        <strain evidence="2 3">XOM25</strain>
    </source>
</reference>
<keyword evidence="3" id="KW-1185">Reference proteome</keyword>
<feature type="transmembrane region" description="Helical" evidence="1">
    <location>
        <begin position="21"/>
        <end position="40"/>
    </location>
</feature>
<gene>
    <name evidence="2" type="ORF">SG34_011765</name>
</gene>
<evidence type="ECO:0000313" key="3">
    <source>
        <dbReference type="Proteomes" id="UP000032352"/>
    </source>
</evidence>
<dbReference type="Proteomes" id="UP000032352">
    <property type="component" value="Chromosome"/>
</dbReference>
<protein>
    <submittedName>
        <fullName evidence="2">Uncharacterized protein</fullName>
    </submittedName>
</protein>
<evidence type="ECO:0000313" key="2">
    <source>
        <dbReference type="EMBL" id="WDE07494.1"/>
    </source>
</evidence>
<proteinExistence type="predicted"/>